<gene>
    <name evidence="7" type="ORF">EV191_12636</name>
</gene>
<dbReference type="GO" id="GO:0016020">
    <property type="term" value="C:membrane"/>
    <property type="evidence" value="ECO:0007669"/>
    <property type="project" value="TreeGrafter"/>
</dbReference>
<dbReference type="OrthoDB" id="9803968at2"/>
<protein>
    <recommendedName>
        <fullName evidence="5">Acyl-CoA synthetase</fullName>
    </recommendedName>
</protein>
<keyword evidence="8" id="KW-1185">Reference proteome</keyword>
<reference evidence="7 8" key="1">
    <citation type="submission" date="2019-03" db="EMBL/GenBank/DDBJ databases">
        <title>Genomic Encyclopedia of Type Strains, Phase IV (KMG-IV): sequencing the most valuable type-strain genomes for metagenomic binning, comparative biology and taxonomic classification.</title>
        <authorList>
            <person name="Goeker M."/>
        </authorList>
    </citation>
    <scope>NUCLEOTIDE SEQUENCE [LARGE SCALE GENOMIC DNA]</scope>
    <source>
        <strain evidence="7 8">DSM 45765</strain>
    </source>
</reference>
<dbReference type="PROSITE" id="PS00455">
    <property type="entry name" value="AMP_BINDING"/>
    <property type="match status" value="1"/>
</dbReference>
<dbReference type="EMBL" id="SLXQ01000026">
    <property type="protein sequence ID" value="TCP41246.1"/>
    <property type="molecule type" value="Genomic_DNA"/>
</dbReference>
<dbReference type="Pfam" id="PF23562">
    <property type="entry name" value="AMP-binding_C_3"/>
    <property type="match status" value="1"/>
</dbReference>
<dbReference type="InterPro" id="IPR000873">
    <property type="entry name" value="AMP-dep_synth/lig_dom"/>
</dbReference>
<dbReference type="AlphaFoldDB" id="A0A4V2SR58"/>
<evidence type="ECO:0000259" key="6">
    <source>
        <dbReference type="Pfam" id="PF00501"/>
    </source>
</evidence>
<dbReference type="Proteomes" id="UP000294911">
    <property type="component" value="Unassembled WGS sequence"/>
</dbReference>
<evidence type="ECO:0000313" key="8">
    <source>
        <dbReference type="Proteomes" id="UP000294911"/>
    </source>
</evidence>
<proteinExistence type="inferred from homology"/>
<dbReference type="Gene3D" id="3.40.50.12780">
    <property type="entry name" value="N-terminal domain of ligase-like"/>
    <property type="match status" value="1"/>
</dbReference>
<dbReference type="InterPro" id="IPR020845">
    <property type="entry name" value="AMP-binding_CS"/>
</dbReference>
<evidence type="ECO:0000256" key="3">
    <source>
        <dbReference type="ARBA" id="ARBA00022832"/>
    </source>
</evidence>
<keyword evidence="2" id="KW-0436">Ligase</keyword>
<dbReference type="CDD" id="cd05907">
    <property type="entry name" value="VL_LC_FACS_like"/>
    <property type="match status" value="1"/>
</dbReference>
<evidence type="ECO:0000256" key="1">
    <source>
        <dbReference type="ARBA" id="ARBA00006432"/>
    </source>
</evidence>
<dbReference type="RefSeq" id="WP_132881100.1">
    <property type="nucleotide sequence ID" value="NZ_SLXQ01000026.1"/>
</dbReference>
<accession>A0A4V2SR58</accession>
<dbReference type="Pfam" id="PF00501">
    <property type="entry name" value="AMP-binding"/>
    <property type="match status" value="1"/>
</dbReference>
<name>A0A4V2SR58_9PSEU</name>
<keyword evidence="4" id="KW-0443">Lipid metabolism</keyword>
<dbReference type="GO" id="GO:0004467">
    <property type="term" value="F:long-chain fatty acid-CoA ligase activity"/>
    <property type="evidence" value="ECO:0007669"/>
    <property type="project" value="TreeGrafter"/>
</dbReference>
<organism evidence="7 8">
    <name type="scientific">Tamaricihabitans halophyticus</name>
    <dbReference type="NCBI Taxonomy" id="1262583"/>
    <lineage>
        <taxon>Bacteria</taxon>
        <taxon>Bacillati</taxon>
        <taxon>Actinomycetota</taxon>
        <taxon>Actinomycetes</taxon>
        <taxon>Pseudonocardiales</taxon>
        <taxon>Pseudonocardiaceae</taxon>
        <taxon>Tamaricihabitans</taxon>
    </lineage>
</organism>
<evidence type="ECO:0000256" key="2">
    <source>
        <dbReference type="ARBA" id="ARBA00022598"/>
    </source>
</evidence>
<dbReference type="SUPFAM" id="SSF56801">
    <property type="entry name" value="Acetyl-CoA synthetase-like"/>
    <property type="match status" value="1"/>
</dbReference>
<evidence type="ECO:0000256" key="4">
    <source>
        <dbReference type="ARBA" id="ARBA00023098"/>
    </source>
</evidence>
<dbReference type="PANTHER" id="PTHR43272:SF32">
    <property type="entry name" value="AMP-DEPENDENT SYNTHETASE_LIGASE DOMAIN-CONTAINING PROTEIN"/>
    <property type="match status" value="1"/>
</dbReference>
<dbReference type="InterPro" id="IPR042099">
    <property type="entry name" value="ANL_N_sf"/>
</dbReference>
<keyword evidence="3" id="KW-0276">Fatty acid metabolism</keyword>
<evidence type="ECO:0000256" key="5">
    <source>
        <dbReference type="ARBA" id="ARBA00032875"/>
    </source>
</evidence>
<feature type="domain" description="AMP-dependent synthetase/ligase" evidence="6">
    <location>
        <begin position="29"/>
        <end position="397"/>
    </location>
</feature>
<evidence type="ECO:0000313" key="7">
    <source>
        <dbReference type="EMBL" id="TCP41246.1"/>
    </source>
</evidence>
<sequence length="565" mass="60326">MTRTEEFGEAEVRTRLAQAGTVRDLLFDTMTSHPDRVALRSHESGAEWTYAAVRARIGEVANRLREAGVGHGEPVALMMRNVPEFHVVDAAAMVLGAVPFSIYNTSSPEQVEFVLSDSGARVAVVESSFVPLLRDAERLGGSITTILVIDGTVEGCEDLLGELSSDTTTFDFAASAAIEPHDLLTLIYTSGTTGSPKGVELTHANMLAQLRGVHTTMPLPGGGRQVGFLPAAHVADRWSSHYSSFMTYGNTLVTVADAANLAAAVRTTRPTLFGAAPRIWEKFKTALEESYPGDLTSDVATDPALAAALREKLGLTEARWLISGAAPTPVAVVEFFNALGLPLCELLGMSEVSGVPTVNTPTANRVGSVGRPLENVEVAVAEDDELLLRGPQVMKGYRGQASRTAETLDAGGWLRTGDLARIDDDGFVWLTGRKKELIISAGGKNMSPANIELALRSAGRLIAHICVIGDARPYNVALIVVEPDAAGGRAFDDPGLIAEVGAQIDQGNAALSRVEQVKKFTIVPRPWELGVELTPTMKVRRAAVLDRYVDDIERMYARPAGPHAV</sequence>
<comment type="similarity">
    <text evidence="1">Belongs to the ATP-dependent AMP-binding enzyme family.</text>
</comment>
<dbReference type="PANTHER" id="PTHR43272">
    <property type="entry name" value="LONG-CHAIN-FATTY-ACID--COA LIGASE"/>
    <property type="match status" value="1"/>
</dbReference>
<comment type="caution">
    <text evidence="7">The sequence shown here is derived from an EMBL/GenBank/DDBJ whole genome shotgun (WGS) entry which is preliminary data.</text>
</comment>